<evidence type="ECO:0000313" key="3">
    <source>
        <dbReference type="Proteomes" id="UP001230220"/>
    </source>
</evidence>
<accession>A0ABU0E8X4</accession>
<organism evidence="2 3">
    <name type="scientific">Breznakia pachnodae</name>
    <dbReference type="NCBI Taxonomy" id="265178"/>
    <lineage>
        <taxon>Bacteria</taxon>
        <taxon>Bacillati</taxon>
        <taxon>Bacillota</taxon>
        <taxon>Erysipelotrichia</taxon>
        <taxon>Erysipelotrichales</taxon>
        <taxon>Erysipelotrichaceae</taxon>
        <taxon>Breznakia</taxon>
    </lineage>
</organism>
<reference evidence="2 3" key="1">
    <citation type="submission" date="2023-07" db="EMBL/GenBank/DDBJ databases">
        <title>Genomic Encyclopedia of Type Strains, Phase IV (KMG-IV): sequencing the most valuable type-strain genomes for metagenomic binning, comparative biology and taxonomic classification.</title>
        <authorList>
            <person name="Goeker M."/>
        </authorList>
    </citation>
    <scope>NUCLEOTIDE SEQUENCE [LARGE SCALE GENOMIC DNA]</scope>
    <source>
        <strain evidence="2 3">DSM 16784</strain>
    </source>
</reference>
<dbReference type="Proteomes" id="UP001230220">
    <property type="component" value="Unassembled WGS sequence"/>
</dbReference>
<sequence>MKISKLINKVSNDQIYNELVEEIINHEEVQKMNEYSHHADITLYHHSLHVSYTSYRMSKFLGLNYMASARGGLLHDFFRYDWHDAKEQREEKGLHAFAHPKVALRNASHHFLISDLEADIIVKHMWPLSAKPPVHRESMLVSCVDKYCAVSEAYQSYYSKIKRIVKMKFS</sequence>
<evidence type="ECO:0000259" key="1">
    <source>
        <dbReference type="Pfam" id="PF01966"/>
    </source>
</evidence>
<gene>
    <name evidence="2" type="ORF">J2S15_004035</name>
</gene>
<dbReference type="RefSeq" id="WP_307412148.1">
    <property type="nucleotide sequence ID" value="NZ_JAUSUR010000011.1"/>
</dbReference>
<dbReference type="EMBL" id="JAUSUR010000011">
    <property type="protein sequence ID" value="MDQ0363270.1"/>
    <property type="molecule type" value="Genomic_DNA"/>
</dbReference>
<comment type="caution">
    <text evidence="2">The sequence shown here is derived from an EMBL/GenBank/DDBJ whole genome shotgun (WGS) entry which is preliminary data.</text>
</comment>
<keyword evidence="3" id="KW-1185">Reference proteome</keyword>
<protein>
    <recommendedName>
        <fullName evidence="1">HD domain-containing protein</fullName>
    </recommendedName>
</protein>
<dbReference type="InterPro" id="IPR006674">
    <property type="entry name" value="HD_domain"/>
</dbReference>
<name>A0ABU0E8X4_9FIRM</name>
<evidence type="ECO:0000313" key="2">
    <source>
        <dbReference type="EMBL" id="MDQ0363270.1"/>
    </source>
</evidence>
<proteinExistence type="predicted"/>
<dbReference type="Gene3D" id="1.10.3210.10">
    <property type="entry name" value="Hypothetical protein af1432"/>
    <property type="match status" value="1"/>
</dbReference>
<dbReference type="Pfam" id="PF01966">
    <property type="entry name" value="HD"/>
    <property type="match status" value="1"/>
</dbReference>
<dbReference type="SUPFAM" id="SSF109604">
    <property type="entry name" value="HD-domain/PDEase-like"/>
    <property type="match status" value="1"/>
</dbReference>
<feature type="domain" description="HD" evidence="1">
    <location>
        <begin position="44"/>
        <end position="148"/>
    </location>
</feature>